<dbReference type="OrthoDB" id="3730291at2"/>
<protein>
    <submittedName>
        <fullName evidence="7">Energy-coupling factor transport system permease protein</fullName>
    </submittedName>
</protein>
<evidence type="ECO:0000313" key="8">
    <source>
        <dbReference type="Proteomes" id="UP000253034"/>
    </source>
</evidence>
<dbReference type="EMBL" id="QPJT01000003">
    <property type="protein sequence ID" value="RCX19402.1"/>
    <property type="molecule type" value="Genomic_DNA"/>
</dbReference>
<reference evidence="7 8" key="1">
    <citation type="submission" date="2018-07" db="EMBL/GenBank/DDBJ databases">
        <title>Genomic Encyclopedia of Type Strains, Phase IV (KMG-IV): sequencing the most valuable type-strain genomes for metagenomic binning, comparative biology and taxonomic classification.</title>
        <authorList>
            <person name="Goeker M."/>
        </authorList>
    </citation>
    <scope>NUCLEOTIDE SEQUENCE [LARGE SCALE GENOMIC DNA]</scope>
    <source>
        <strain evidence="7 8">DSM 27016</strain>
    </source>
</reference>
<keyword evidence="5 6" id="KW-0472">Membrane</keyword>
<feature type="transmembrane region" description="Helical" evidence="6">
    <location>
        <begin position="63"/>
        <end position="83"/>
    </location>
</feature>
<evidence type="ECO:0000256" key="3">
    <source>
        <dbReference type="ARBA" id="ARBA00022692"/>
    </source>
</evidence>
<dbReference type="PANTHER" id="PTHR34857">
    <property type="entry name" value="SLL0384 PROTEIN"/>
    <property type="match status" value="1"/>
</dbReference>
<accession>A0A369BCW8</accession>
<dbReference type="Pfam" id="PF02361">
    <property type="entry name" value="CbiQ"/>
    <property type="match status" value="1"/>
</dbReference>
<comment type="caution">
    <text evidence="7">The sequence shown here is derived from an EMBL/GenBank/DDBJ whole genome shotgun (WGS) entry which is preliminary data.</text>
</comment>
<dbReference type="AlphaFoldDB" id="A0A369BCW8"/>
<dbReference type="PANTHER" id="PTHR34857:SF2">
    <property type="entry name" value="SLL0384 PROTEIN"/>
    <property type="match status" value="1"/>
</dbReference>
<evidence type="ECO:0000256" key="1">
    <source>
        <dbReference type="ARBA" id="ARBA00004141"/>
    </source>
</evidence>
<feature type="transmembrane region" description="Helical" evidence="6">
    <location>
        <begin position="218"/>
        <end position="240"/>
    </location>
</feature>
<keyword evidence="8" id="KW-1185">Reference proteome</keyword>
<sequence>MQTELLQSTGASHKHLRLDPRTKLFIALITNTAAFSGNVWYLMVALAAIPLSLLFASNKIKSGVYCTLAYIIAVLLNELVMPATHGIPNLFIAMVATTLYRMMPGLIMGYYLVTTTTVSEFVASMERMHLSQKIIIPMSVMFRFFPTIGEEARAIGDAMRMRGIGLGSGRLFKKPMAMLEYRMVPLLMSTVKIGDELSAASLTRGLGGPVKRTNVCEIGFGVQDIAILIIGILIFIAFTIN</sequence>
<keyword evidence="2" id="KW-1003">Cell membrane</keyword>
<dbReference type="InterPro" id="IPR051611">
    <property type="entry name" value="ECF_transporter_component"/>
</dbReference>
<feature type="transmembrane region" description="Helical" evidence="6">
    <location>
        <begin position="39"/>
        <end position="56"/>
    </location>
</feature>
<proteinExistence type="predicted"/>
<keyword evidence="3 6" id="KW-0812">Transmembrane</keyword>
<dbReference type="GO" id="GO:0005886">
    <property type="term" value="C:plasma membrane"/>
    <property type="evidence" value="ECO:0007669"/>
    <property type="project" value="UniProtKB-ARBA"/>
</dbReference>
<keyword evidence="4 6" id="KW-1133">Transmembrane helix</keyword>
<name>A0A369BCW8_9FIRM</name>
<dbReference type="Proteomes" id="UP000253034">
    <property type="component" value="Unassembled WGS sequence"/>
</dbReference>
<evidence type="ECO:0000313" key="7">
    <source>
        <dbReference type="EMBL" id="RCX19402.1"/>
    </source>
</evidence>
<evidence type="ECO:0000256" key="4">
    <source>
        <dbReference type="ARBA" id="ARBA00022989"/>
    </source>
</evidence>
<gene>
    <name evidence="7" type="ORF">DFR58_103147</name>
</gene>
<evidence type="ECO:0000256" key="2">
    <source>
        <dbReference type="ARBA" id="ARBA00022475"/>
    </source>
</evidence>
<dbReference type="CDD" id="cd16914">
    <property type="entry name" value="EcfT"/>
    <property type="match status" value="1"/>
</dbReference>
<evidence type="ECO:0000256" key="6">
    <source>
        <dbReference type="SAM" id="Phobius"/>
    </source>
</evidence>
<evidence type="ECO:0000256" key="5">
    <source>
        <dbReference type="ARBA" id="ARBA00023136"/>
    </source>
</evidence>
<comment type="subcellular location">
    <subcellularLocation>
        <location evidence="1">Membrane</location>
        <topology evidence="1">Multi-pass membrane protein</topology>
    </subcellularLocation>
</comment>
<organism evidence="7 8">
    <name type="scientific">Anaerobacterium chartisolvens</name>
    <dbReference type="NCBI Taxonomy" id="1297424"/>
    <lineage>
        <taxon>Bacteria</taxon>
        <taxon>Bacillati</taxon>
        <taxon>Bacillota</taxon>
        <taxon>Clostridia</taxon>
        <taxon>Eubacteriales</taxon>
        <taxon>Oscillospiraceae</taxon>
        <taxon>Anaerobacterium</taxon>
    </lineage>
</organism>
<dbReference type="InterPro" id="IPR003339">
    <property type="entry name" value="ABC/ECF_trnsptr_transmembrane"/>
</dbReference>